<sequence>MQTGVYSISKKHVPKSGMTISTNAKLGKQSIVHHFSLGSGTDISSEAYDNPVIYIGACGTGLFDIGTDGSCKLQMNSQNIIFLHEGTLCGVNSVGEKGLIYTEIQFEKGSKMNEILKANEVFDLKNLIDYEEGSIANIDLASGEGMKFMILSFDDGCMLSEHRAPGDALFFALEGKATITYEGKSYHIREGENFRFENNGLHSVKAEGKFKMALLLTLE</sequence>
<organism evidence="2">
    <name type="scientific">Lacrimispora sp. BS-2</name>
    <dbReference type="NCBI Taxonomy" id="3151850"/>
    <lineage>
        <taxon>Bacteria</taxon>
        <taxon>Bacillati</taxon>
        <taxon>Bacillota</taxon>
        <taxon>Clostridia</taxon>
        <taxon>Lachnospirales</taxon>
        <taxon>Lachnospiraceae</taxon>
        <taxon>Lacrimispora</taxon>
    </lineage>
</organism>
<dbReference type="PANTHER" id="PTHR37694">
    <property type="entry name" value="SLR8022 PROTEIN"/>
    <property type="match status" value="1"/>
</dbReference>
<evidence type="ECO:0000259" key="1">
    <source>
        <dbReference type="Pfam" id="PF07883"/>
    </source>
</evidence>
<dbReference type="PANTHER" id="PTHR37694:SF1">
    <property type="entry name" value="SLR8022 PROTEIN"/>
    <property type="match status" value="1"/>
</dbReference>
<dbReference type="Gene3D" id="2.60.120.10">
    <property type="entry name" value="Jelly Rolls"/>
    <property type="match status" value="1"/>
</dbReference>
<evidence type="ECO:0000313" key="2">
    <source>
        <dbReference type="EMBL" id="XBS52836.1"/>
    </source>
</evidence>
<reference evidence="2" key="1">
    <citation type="submission" date="2024-06" db="EMBL/GenBank/DDBJ databases">
        <title>Lacrimispora cavernae sp. nov., a novel anaerobe isolated from bat guano pile inside a cave.</title>
        <authorList>
            <person name="Miller S.L."/>
            <person name="Lu N."/>
            <person name="King J."/>
            <person name="Sankaranarayanan K."/>
            <person name="Lawson P.A."/>
        </authorList>
    </citation>
    <scope>NUCLEOTIDE SEQUENCE</scope>
    <source>
        <strain evidence="2">BS-2</strain>
    </source>
</reference>
<dbReference type="Pfam" id="PF07883">
    <property type="entry name" value="Cupin_2"/>
    <property type="match status" value="1"/>
</dbReference>
<dbReference type="InterPro" id="IPR014710">
    <property type="entry name" value="RmlC-like_jellyroll"/>
</dbReference>
<dbReference type="InterPro" id="IPR011051">
    <property type="entry name" value="RmlC_Cupin_sf"/>
</dbReference>
<protein>
    <submittedName>
        <fullName evidence="2">Cupin domain-containing protein</fullName>
    </submittedName>
</protein>
<dbReference type="AlphaFoldDB" id="A0AAU7PM12"/>
<dbReference type="SUPFAM" id="SSF51182">
    <property type="entry name" value="RmlC-like cupins"/>
    <property type="match status" value="1"/>
</dbReference>
<dbReference type="EMBL" id="CP157940">
    <property type="protein sequence ID" value="XBS52836.1"/>
    <property type="molecule type" value="Genomic_DNA"/>
</dbReference>
<accession>A0AAU7PM12</accession>
<proteinExistence type="predicted"/>
<dbReference type="CDD" id="cd02230">
    <property type="entry name" value="cupin_HP0902-like"/>
    <property type="match status" value="1"/>
</dbReference>
<gene>
    <name evidence="2" type="ORF">ABFV83_13435</name>
</gene>
<feature type="domain" description="Cupin type-2" evidence="1">
    <location>
        <begin position="155"/>
        <end position="215"/>
    </location>
</feature>
<dbReference type="RefSeq" id="WP_349944530.1">
    <property type="nucleotide sequence ID" value="NZ_CP157940.1"/>
</dbReference>
<name>A0AAU7PM12_9FIRM</name>
<dbReference type="InterPro" id="IPR013096">
    <property type="entry name" value="Cupin_2"/>
</dbReference>